<sequence>MDQNSAIGRFLTLIAFATGAGANYLVLTVTSSRSSCTTRKKRHSRFAPPLFIYIPPVNDPASTDLPQKLPAENTPQSTPAPKYSPAQNTPSVPVTGPAQGDSVPKSLNGSSPPAYGPSSIAPPVPSDDAAPTGLPQGGSVQNPPTGSLAGPPSRRSCTSGSLTVGLPITRASQRSNKNRPAKRRAGP</sequence>
<proteinExistence type="predicted"/>
<feature type="region of interest" description="Disordered" evidence="1">
    <location>
        <begin position="58"/>
        <end position="187"/>
    </location>
</feature>
<evidence type="ECO:0000313" key="3">
    <source>
        <dbReference type="Proteomes" id="UP000001194"/>
    </source>
</evidence>
<feature type="compositionally biased region" description="Polar residues" evidence="1">
    <location>
        <begin position="73"/>
        <end position="92"/>
    </location>
</feature>
<dbReference type="InParanoid" id="B0DVV3"/>
<dbReference type="HOGENOM" id="CLU_1447927_0_0_1"/>
<organism evidence="3">
    <name type="scientific">Laccaria bicolor (strain S238N-H82 / ATCC MYA-4686)</name>
    <name type="common">Bicoloured deceiver</name>
    <name type="synonym">Laccaria laccata var. bicolor</name>
    <dbReference type="NCBI Taxonomy" id="486041"/>
    <lineage>
        <taxon>Eukaryota</taxon>
        <taxon>Fungi</taxon>
        <taxon>Dikarya</taxon>
        <taxon>Basidiomycota</taxon>
        <taxon>Agaricomycotina</taxon>
        <taxon>Agaricomycetes</taxon>
        <taxon>Agaricomycetidae</taxon>
        <taxon>Agaricales</taxon>
        <taxon>Agaricineae</taxon>
        <taxon>Hydnangiaceae</taxon>
        <taxon>Laccaria</taxon>
    </lineage>
</organism>
<dbReference type="GeneID" id="6083635"/>
<dbReference type="AlphaFoldDB" id="B0DVV3"/>
<evidence type="ECO:0000256" key="1">
    <source>
        <dbReference type="SAM" id="MobiDB-lite"/>
    </source>
</evidence>
<gene>
    <name evidence="2" type="ORF">LACBIDRAFT_312272</name>
</gene>
<reference evidence="2 3" key="1">
    <citation type="journal article" date="2008" name="Nature">
        <title>The genome of Laccaria bicolor provides insights into mycorrhizal symbiosis.</title>
        <authorList>
            <person name="Martin F."/>
            <person name="Aerts A."/>
            <person name="Ahren D."/>
            <person name="Brun A."/>
            <person name="Danchin E.G.J."/>
            <person name="Duchaussoy F."/>
            <person name="Gibon J."/>
            <person name="Kohler A."/>
            <person name="Lindquist E."/>
            <person name="Pereda V."/>
            <person name="Salamov A."/>
            <person name="Shapiro H.J."/>
            <person name="Wuyts J."/>
            <person name="Blaudez D."/>
            <person name="Buee M."/>
            <person name="Brokstein P."/>
            <person name="Canbaeck B."/>
            <person name="Cohen D."/>
            <person name="Courty P.E."/>
            <person name="Coutinho P.M."/>
            <person name="Delaruelle C."/>
            <person name="Detter J.C."/>
            <person name="Deveau A."/>
            <person name="DiFazio S."/>
            <person name="Duplessis S."/>
            <person name="Fraissinet-Tachet L."/>
            <person name="Lucic E."/>
            <person name="Frey-Klett P."/>
            <person name="Fourrey C."/>
            <person name="Feussner I."/>
            <person name="Gay G."/>
            <person name="Grimwood J."/>
            <person name="Hoegger P.J."/>
            <person name="Jain P."/>
            <person name="Kilaru S."/>
            <person name="Labbe J."/>
            <person name="Lin Y.C."/>
            <person name="Legue V."/>
            <person name="Le Tacon F."/>
            <person name="Marmeisse R."/>
            <person name="Melayah D."/>
            <person name="Montanini B."/>
            <person name="Muratet M."/>
            <person name="Nehls U."/>
            <person name="Niculita-Hirzel H."/>
            <person name="Oudot-Le Secq M.P."/>
            <person name="Peter M."/>
            <person name="Quesneville H."/>
            <person name="Rajashekar B."/>
            <person name="Reich M."/>
            <person name="Rouhier N."/>
            <person name="Schmutz J."/>
            <person name="Yin T."/>
            <person name="Chalot M."/>
            <person name="Henrissat B."/>
            <person name="Kuees U."/>
            <person name="Lucas S."/>
            <person name="Van de Peer Y."/>
            <person name="Podila G.K."/>
            <person name="Polle A."/>
            <person name="Pukkila P.J."/>
            <person name="Richardson P.M."/>
            <person name="Rouze P."/>
            <person name="Sanders I.R."/>
            <person name="Stajich J.E."/>
            <person name="Tunlid A."/>
            <person name="Tuskan G."/>
            <person name="Grigoriev I.V."/>
        </authorList>
    </citation>
    <scope>NUCLEOTIDE SEQUENCE [LARGE SCALE GENOMIC DNA]</scope>
    <source>
        <strain evidence="3">S238N-H82 / ATCC MYA-4686</strain>
    </source>
</reference>
<evidence type="ECO:0000313" key="2">
    <source>
        <dbReference type="EMBL" id="EDR01365.1"/>
    </source>
</evidence>
<dbReference type="Proteomes" id="UP000001194">
    <property type="component" value="Unassembled WGS sequence"/>
</dbReference>
<keyword evidence="3" id="KW-1185">Reference proteome</keyword>
<protein>
    <submittedName>
        <fullName evidence="2">Predicted protein</fullName>
    </submittedName>
</protein>
<accession>B0DVV3</accession>
<feature type="compositionally biased region" description="Basic residues" evidence="1">
    <location>
        <begin position="176"/>
        <end position="187"/>
    </location>
</feature>
<dbReference type="RefSeq" id="XP_001888072.1">
    <property type="nucleotide sequence ID" value="XM_001888037.1"/>
</dbReference>
<dbReference type="EMBL" id="DS547140">
    <property type="protein sequence ID" value="EDR01365.1"/>
    <property type="molecule type" value="Genomic_DNA"/>
</dbReference>
<dbReference type="KEGG" id="lbc:LACBIDRAFT_312272"/>
<name>B0DVV3_LACBS</name>